<accession>A0A060RD35</accession>
<evidence type="ECO:0000313" key="4">
    <source>
        <dbReference type="Proteomes" id="UP000027616"/>
    </source>
</evidence>
<feature type="transmembrane region" description="Helical" evidence="1">
    <location>
        <begin position="12"/>
        <end position="29"/>
    </location>
</feature>
<dbReference type="HOGENOM" id="CLU_110683_3_1_10"/>
<keyword evidence="1" id="KW-0472">Membrane</keyword>
<feature type="domain" description="Antitoxin SocA-like Panacea" evidence="2">
    <location>
        <begin position="87"/>
        <end position="182"/>
    </location>
</feature>
<keyword evidence="4" id="KW-1185">Reference proteome</keyword>
<dbReference type="KEGG" id="rbc:BN938_1773"/>
<keyword evidence="1" id="KW-0812">Transmembrane</keyword>
<dbReference type="EMBL" id="HG934468">
    <property type="protein sequence ID" value="CDN31853.1"/>
    <property type="molecule type" value="Genomic_DNA"/>
</dbReference>
<evidence type="ECO:0000259" key="2">
    <source>
        <dbReference type="Pfam" id="PF13274"/>
    </source>
</evidence>
<evidence type="ECO:0000256" key="1">
    <source>
        <dbReference type="SAM" id="Phobius"/>
    </source>
</evidence>
<protein>
    <submittedName>
        <fullName evidence="3">Uncharacterized phage-associated protein</fullName>
    </submittedName>
</protein>
<evidence type="ECO:0000313" key="3">
    <source>
        <dbReference type="EMBL" id="CDN31853.1"/>
    </source>
</evidence>
<dbReference type="STRING" id="1433126.BN938_1773"/>
<keyword evidence="1" id="KW-1133">Transmembrane helix</keyword>
<dbReference type="AlphaFoldDB" id="A0A060RD35"/>
<gene>
    <name evidence="3" type="ORF">BN938_1773</name>
</gene>
<proteinExistence type="predicted"/>
<name>A0A060RD35_9BACT</name>
<dbReference type="eggNOG" id="COG3600">
    <property type="taxonomic scope" value="Bacteria"/>
</dbReference>
<organism evidence="3 4">
    <name type="scientific">Mucinivorans hirudinis</name>
    <dbReference type="NCBI Taxonomy" id="1433126"/>
    <lineage>
        <taxon>Bacteria</taxon>
        <taxon>Pseudomonadati</taxon>
        <taxon>Bacteroidota</taxon>
        <taxon>Bacteroidia</taxon>
        <taxon>Bacteroidales</taxon>
        <taxon>Rikenellaceae</taxon>
        <taxon>Mucinivorans</taxon>
    </lineage>
</organism>
<reference evidence="3 4" key="1">
    <citation type="journal article" date="2015" name="Genome Announc.">
        <title>Complete Genome Sequence of the Novel Leech Symbiont Mucinivorans hirudinis M3T.</title>
        <authorList>
            <person name="Nelson M.C."/>
            <person name="Bomar L."/>
            <person name="Graf J."/>
        </authorList>
    </citation>
    <scope>NUCLEOTIDE SEQUENCE [LARGE SCALE GENOMIC DNA]</scope>
    <source>
        <strain evidence="4">M3</strain>
    </source>
</reference>
<dbReference type="InterPro" id="IPR025272">
    <property type="entry name" value="SocA_Panacea"/>
</dbReference>
<dbReference type="Pfam" id="PF13274">
    <property type="entry name" value="SocA_Panacea"/>
    <property type="match status" value="1"/>
</dbReference>
<dbReference type="PATRIC" id="fig|1433126.3.peg.1749"/>
<dbReference type="Proteomes" id="UP000027616">
    <property type="component" value="Chromosome I"/>
</dbReference>
<sequence>MLLVKNSANWLKWIIFAMLLFVLPRHYYFDVSQLFSTKNIKNQRIPIIFAYYLERNCFMNNINDIVDYIISKVKSEDDSASLINLKLQKLLYYIQAWSYGINGKAMFEGEFQAWVHGPVNREIYDRFNPTKYLYSEINLEDRIKTDVKIDEETAEFIDFILENYLKYSGAELERLSHSELPWIQTRGKIGAYDRCEECISEELLISYYGSKWKEINS</sequence>